<dbReference type="AlphaFoldDB" id="A0A1Q3EF59"/>
<protein>
    <submittedName>
        <fullName evidence="2">Uncharacterized protein</fullName>
    </submittedName>
</protein>
<dbReference type="Pfam" id="PF14223">
    <property type="entry name" value="Retrotran_gag_2"/>
    <property type="match status" value="1"/>
</dbReference>
<dbReference type="Proteomes" id="UP000188533">
    <property type="component" value="Unassembled WGS sequence"/>
</dbReference>
<feature type="compositionally biased region" description="Low complexity" evidence="1">
    <location>
        <begin position="210"/>
        <end position="228"/>
    </location>
</feature>
<dbReference type="EMBL" id="BDGU01000269">
    <property type="protein sequence ID" value="GAW05789.1"/>
    <property type="molecule type" value="Genomic_DNA"/>
</dbReference>
<reference evidence="2 3" key="2">
    <citation type="submission" date="2017-02" db="EMBL/GenBank/DDBJ databases">
        <title>A genome survey and senescence transcriptome analysis in Lentinula edodes.</title>
        <authorList>
            <person name="Sakamoto Y."/>
            <person name="Nakade K."/>
            <person name="Sato S."/>
            <person name="Yoshida Y."/>
            <person name="Miyazaki K."/>
            <person name="Natsume S."/>
            <person name="Konno N."/>
        </authorList>
    </citation>
    <scope>NUCLEOTIDE SEQUENCE [LARGE SCALE GENOMIC DNA]</scope>
    <source>
        <strain evidence="2 3">NBRC 111202</strain>
    </source>
</reference>
<evidence type="ECO:0000256" key="1">
    <source>
        <dbReference type="SAM" id="MobiDB-lite"/>
    </source>
</evidence>
<feature type="region of interest" description="Disordered" evidence="1">
    <location>
        <begin position="197"/>
        <end position="263"/>
    </location>
</feature>
<comment type="caution">
    <text evidence="2">The sequence shown here is derived from an EMBL/GenBank/DDBJ whole genome shotgun (WGS) entry which is preliminary data.</text>
</comment>
<organism evidence="2 3">
    <name type="scientific">Lentinula edodes</name>
    <name type="common">Shiitake mushroom</name>
    <name type="synonym">Lentinus edodes</name>
    <dbReference type="NCBI Taxonomy" id="5353"/>
    <lineage>
        <taxon>Eukaryota</taxon>
        <taxon>Fungi</taxon>
        <taxon>Dikarya</taxon>
        <taxon>Basidiomycota</taxon>
        <taxon>Agaricomycotina</taxon>
        <taxon>Agaricomycetes</taxon>
        <taxon>Agaricomycetidae</taxon>
        <taxon>Agaricales</taxon>
        <taxon>Marasmiineae</taxon>
        <taxon>Omphalotaceae</taxon>
        <taxon>Lentinula</taxon>
    </lineage>
</organism>
<feature type="region of interest" description="Disordered" evidence="1">
    <location>
        <begin position="333"/>
        <end position="390"/>
    </location>
</feature>
<dbReference type="STRING" id="5353.A0A1Q3EF59"/>
<evidence type="ECO:0000313" key="3">
    <source>
        <dbReference type="Proteomes" id="UP000188533"/>
    </source>
</evidence>
<name>A0A1Q3EF59_LENED</name>
<reference evidence="2 3" key="1">
    <citation type="submission" date="2016-08" db="EMBL/GenBank/DDBJ databases">
        <authorList>
            <consortium name="Lentinula edodes genome sequencing consortium"/>
            <person name="Sakamoto Y."/>
            <person name="Nakade K."/>
            <person name="Sato S."/>
            <person name="Yoshida Y."/>
            <person name="Miyazaki K."/>
            <person name="Natsume S."/>
            <person name="Konno N."/>
        </authorList>
    </citation>
    <scope>NUCLEOTIDE SEQUENCE [LARGE SCALE GENOMIC DNA]</scope>
    <source>
        <strain evidence="2 3">NBRC 111202</strain>
    </source>
</reference>
<evidence type="ECO:0000313" key="2">
    <source>
        <dbReference type="EMBL" id="GAW05789.1"/>
    </source>
</evidence>
<gene>
    <name evidence="2" type="ORF">LENED_007669</name>
</gene>
<accession>A0A1Q3EF59</accession>
<keyword evidence="3" id="KW-1185">Reference proteome</keyword>
<sequence>MTSPKSDNYDTWTPEIEAFLQATGLGSAITSDPPVEPSPLDTEDLNSVKAWKEYDDALKSWKEIDTKAVGNIRLCLSPSIRILAKDQSNTAKELWEFLQKTYKVKGLGAVFNDFAAAMAVKVPYKGNPLTAMTDIGMFFSRMDDADIGIPAHLEALILLSKLPSRYSVIVQTQLGTEELKKLMLTKVRIAVMNTFSGDTVHRKGNDPKFSQQQHGNGSNQQQKGQNGNDDNKKKRKRGSGKNKKAKKNANAAQADADSMDFSPIGSTVDFGPVRTDLTPSVQDVRKHSIHPPYNPPPNATSLHLHKKTRMAIKRARDIGVRATAEVIRTLEPAGHISELDSDDELDPPTKRTRAMSPVDDVENGSKAPTPPPPSPPMDFEVPGTASFDPDELMNFDLDREILAITGFMDTMGGEDMQVGL</sequence>
<feature type="compositionally biased region" description="Basic residues" evidence="1">
    <location>
        <begin position="233"/>
        <end position="247"/>
    </location>
</feature>
<proteinExistence type="predicted"/>